<organism evidence="6 7">
    <name type="scientific">Actinoplanes aureus</name>
    <dbReference type="NCBI Taxonomy" id="2792083"/>
    <lineage>
        <taxon>Bacteria</taxon>
        <taxon>Bacillati</taxon>
        <taxon>Actinomycetota</taxon>
        <taxon>Actinomycetes</taxon>
        <taxon>Micromonosporales</taxon>
        <taxon>Micromonosporaceae</taxon>
        <taxon>Actinoplanes</taxon>
    </lineage>
</organism>
<sequence length="231" mass="26244">MTPMTLAAELPPVMDPRQHADALVPTVAFAIVGICTFAVYIMMLRLEIKEKVPAIPVLAVCANVAWEITYAFIYPIYPQMRITLYFWIPLNLVILFLAVKYGRRDFPTVSGRGYGWLIAGWSLFALTFMPLATREFDDRLGVYTTVFVVVFMEAMFIKMLLTRGSTAGQTMYIAILKTVVDVSGAIGLIIFYPNRWLVHQMIAAEVVLDIVYIVLLYRRFRAEGASPWRKI</sequence>
<dbReference type="EMBL" id="JADQTO010000020">
    <property type="protein sequence ID" value="MBG0566340.1"/>
    <property type="molecule type" value="Genomic_DNA"/>
</dbReference>
<protein>
    <submittedName>
        <fullName evidence="6">Uncharacterized protein</fullName>
    </submittedName>
</protein>
<dbReference type="Proteomes" id="UP000598146">
    <property type="component" value="Unassembled WGS sequence"/>
</dbReference>
<evidence type="ECO:0000313" key="6">
    <source>
        <dbReference type="EMBL" id="MBG0566340.1"/>
    </source>
</evidence>
<evidence type="ECO:0000256" key="5">
    <source>
        <dbReference type="SAM" id="Phobius"/>
    </source>
</evidence>
<accession>A0A931G0W1</accession>
<dbReference type="GO" id="GO:0016020">
    <property type="term" value="C:membrane"/>
    <property type="evidence" value="ECO:0007669"/>
    <property type="project" value="UniProtKB-SubCell"/>
</dbReference>
<dbReference type="PANTHER" id="PTHR42038">
    <property type="match status" value="1"/>
</dbReference>
<feature type="transmembrane region" description="Helical" evidence="5">
    <location>
        <begin position="173"/>
        <end position="192"/>
    </location>
</feature>
<feature type="transmembrane region" description="Helical" evidence="5">
    <location>
        <begin position="82"/>
        <end position="102"/>
    </location>
</feature>
<feature type="transmembrane region" description="Helical" evidence="5">
    <location>
        <begin position="114"/>
        <end position="134"/>
    </location>
</feature>
<feature type="transmembrane region" description="Helical" evidence="5">
    <location>
        <begin position="198"/>
        <end position="217"/>
    </location>
</feature>
<evidence type="ECO:0000256" key="1">
    <source>
        <dbReference type="ARBA" id="ARBA00004141"/>
    </source>
</evidence>
<feature type="transmembrane region" description="Helical" evidence="5">
    <location>
        <begin position="140"/>
        <end position="161"/>
    </location>
</feature>
<gene>
    <name evidence="6" type="ORF">I4J89_33325</name>
</gene>
<comment type="caution">
    <text evidence="6">The sequence shown here is derived from an EMBL/GenBank/DDBJ whole genome shotgun (WGS) entry which is preliminary data.</text>
</comment>
<dbReference type="AlphaFoldDB" id="A0A931G0W1"/>
<evidence type="ECO:0000313" key="7">
    <source>
        <dbReference type="Proteomes" id="UP000598146"/>
    </source>
</evidence>
<feature type="transmembrane region" description="Helical" evidence="5">
    <location>
        <begin position="55"/>
        <end position="76"/>
    </location>
</feature>
<evidence type="ECO:0000256" key="2">
    <source>
        <dbReference type="ARBA" id="ARBA00022692"/>
    </source>
</evidence>
<name>A0A931G0W1_9ACTN</name>
<feature type="transmembrane region" description="Helical" evidence="5">
    <location>
        <begin position="22"/>
        <end position="43"/>
    </location>
</feature>
<keyword evidence="4 5" id="KW-0472">Membrane</keyword>
<reference evidence="6" key="1">
    <citation type="submission" date="2020-11" db="EMBL/GenBank/DDBJ databases">
        <title>Isolation and identification of active actinomycetes.</title>
        <authorList>
            <person name="Sun X."/>
        </authorList>
    </citation>
    <scope>NUCLEOTIDE SEQUENCE</scope>
    <source>
        <strain evidence="6">NEAU-A11</strain>
    </source>
</reference>
<dbReference type="RefSeq" id="WP_196418122.1">
    <property type="nucleotide sequence ID" value="NZ_JADQTO010000020.1"/>
</dbReference>
<proteinExistence type="predicted"/>
<dbReference type="Pfam" id="PF25129">
    <property type="entry name" value="Pyr4-TMTC"/>
    <property type="match status" value="1"/>
</dbReference>
<dbReference type="InterPro" id="IPR039020">
    <property type="entry name" value="PaxB-like"/>
</dbReference>
<comment type="subcellular location">
    <subcellularLocation>
        <location evidence="1">Membrane</location>
        <topology evidence="1">Multi-pass membrane protein</topology>
    </subcellularLocation>
</comment>
<keyword evidence="3 5" id="KW-1133">Transmembrane helix</keyword>
<evidence type="ECO:0000256" key="3">
    <source>
        <dbReference type="ARBA" id="ARBA00022989"/>
    </source>
</evidence>
<evidence type="ECO:0000256" key="4">
    <source>
        <dbReference type="ARBA" id="ARBA00023136"/>
    </source>
</evidence>
<keyword evidence="2 5" id="KW-0812">Transmembrane</keyword>
<keyword evidence="7" id="KW-1185">Reference proteome</keyword>
<dbReference type="PANTHER" id="PTHR42038:SF2">
    <property type="entry name" value="TERPENE CYCLASE AUSL"/>
    <property type="match status" value="1"/>
</dbReference>
<dbReference type="GO" id="GO:0016829">
    <property type="term" value="F:lyase activity"/>
    <property type="evidence" value="ECO:0007669"/>
    <property type="project" value="InterPro"/>
</dbReference>